<evidence type="ECO:0000256" key="12">
    <source>
        <dbReference type="ARBA" id="ARBA00044710"/>
    </source>
</evidence>
<comment type="catalytic activity">
    <reaction evidence="7">
        <text>D-galactose(in) = D-galactose(out)</text>
        <dbReference type="Rhea" id="RHEA:34915"/>
        <dbReference type="ChEBI" id="CHEBI:4139"/>
    </reaction>
    <physiologicalReaction direction="right-to-left" evidence="7">
        <dbReference type="Rhea" id="RHEA:34917"/>
    </physiologicalReaction>
</comment>
<comment type="subunit">
    <text evidence="3">Homodimer.</text>
</comment>
<comment type="caution">
    <text evidence="17">The sequence shown here is derived from an EMBL/GenBank/DDBJ whole genome shotgun (WGS) entry which is preliminary data.</text>
</comment>
<dbReference type="NCBIfam" id="TIGR00879">
    <property type="entry name" value="SP"/>
    <property type="match status" value="1"/>
</dbReference>
<dbReference type="InterPro" id="IPR036259">
    <property type="entry name" value="MFS_trans_sf"/>
</dbReference>
<evidence type="ECO:0000256" key="8">
    <source>
        <dbReference type="ARBA" id="ARBA00044648"/>
    </source>
</evidence>
<dbReference type="InterPro" id="IPR020846">
    <property type="entry name" value="MFS_dom"/>
</dbReference>
<dbReference type="PANTHER" id="PTHR48022">
    <property type="entry name" value="PLASTIDIC GLUCOSE TRANSPORTER 4"/>
    <property type="match status" value="1"/>
</dbReference>
<proteinExistence type="inferred from homology"/>
<keyword evidence="17" id="KW-0762">Sugar transport</keyword>
<feature type="transmembrane region" description="Helical" evidence="15">
    <location>
        <begin position="288"/>
        <end position="314"/>
    </location>
</feature>
<evidence type="ECO:0000313" key="18">
    <source>
        <dbReference type="Proteomes" id="UP000237271"/>
    </source>
</evidence>
<sequence length="511" mass="55723">MAAGVIVNTPDIDDSPTEGSRRYAIIVCVFASLGGIFFGYDQGVTSGVLIMDSFLNDYCVGWHNITHKQCTSSTSDLPDEWTTFTVWYNMAYNLGCLVGAFMGGIVADKFGRRATIFSAGVLFCGGTCWVCFNKAQAHSLMYIARIIQGFGVGNSSFSLPLFGAEMAPKELRGMLSGFMQMTCVIGLFLANVVNIIVEDRNRGWRTTNGVSMAPPLVVLLGIWFVPESPRWTYQKKGKVEAERVLKKLRMTENVGHELEAIGDQIAEEEAGGKGILDLVVDPSLRKRLVIAMLLQVLQQATGINPIMSYGALIFKDITEAGIYSSLFISGVNFLSTIPAMRWVDTFGRRQMLLIGGVGMIVGHLFAAILFTAICDGNVDNAGCPKVGGWFICIGTAFFVFNFAISWGPVCWIYPAEIFPLNVRASAVSLSTAANWAMGAVMTEVVKLFPSLNINGVFFLFAGLCLICLVFVYLFCPETKGILLEDIEVLFHKGKNTNSPNFVEVKSPVSLA</sequence>
<comment type="similarity">
    <text evidence="2 14">Belongs to the major facilitator superfamily. Sugar transporter (TC 2.A.1.1) family.</text>
</comment>
<dbReference type="InterPro" id="IPR050360">
    <property type="entry name" value="MFS_Sugar_Transporters"/>
</dbReference>
<dbReference type="InterPro" id="IPR003663">
    <property type="entry name" value="Sugar/inositol_transpt"/>
</dbReference>
<evidence type="ECO:0000313" key="17">
    <source>
        <dbReference type="EMBL" id="POM81127.1"/>
    </source>
</evidence>
<evidence type="ECO:0000256" key="13">
    <source>
        <dbReference type="ARBA" id="ARBA00044780"/>
    </source>
</evidence>
<keyword evidence="6 15" id="KW-0472">Membrane</keyword>
<dbReference type="AlphaFoldDB" id="A0A2P4YTK9"/>
<evidence type="ECO:0000256" key="11">
    <source>
        <dbReference type="ARBA" id="ARBA00044668"/>
    </source>
</evidence>
<dbReference type="PRINTS" id="PR00171">
    <property type="entry name" value="SUGRTRNSPORT"/>
</dbReference>
<feature type="transmembrane region" description="Helical" evidence="15">
    <location>
        <begin position="209"/>
        <end position="226"/>
    </location>
</feature>
<feature type="transmembrane region" description="Helical" evidence="15">
    <location>
        <begin position="174"/>
        <end position="197"/>
    </location>
</feature>
<dbReference type="OrthoDB" id="6612291at2759"/>
<feature type="transmembrane region" description="Helical" evidence="15">
    <location>
        <begin position="86"/>
        <end position="107"/>
    </location>
</feature>
<evidence type="ECO:0000256" key="6">
    <source>
        <dbReference type="ARBA" id="ARBA00023136"/>
    </source>
</evidence>
<evidence type="ECO:0000256" key="7">
    <source>
        <dbReference type="ARBA" id="ARBA00044637"/>
    </source>
</evidence>
<dbReference type="PROSITE" id="PS50850">
    <property type="entry name" value="MFS"/>
    <property type="match status" value="1"/>
</dbReference>
<dbReference type="Proteomes" id="UP000237271">
    <property type="component" value="Unassembled WGS sequence"/>
</dbReference>
<comment type="catalytic activity">
    <reaction evidence="8">
        <text>D-glucose(out) = D-glucose(in)</text>
        <dbReference type="Rhea" id="RHEA:60376"/>
        <dbReference type="ChEBI" id="CHEBI:4167"/>
    </reaction>
    <physiologicalReaction direction="left-to-right" evidence="8">
        <dbReference type="Rhea" id="RHEA:60377"/>
    </physiologicalReaction>
</comment>
<evidence type="ECO:0000256" key="14">
    <source>
        <dbReference type="RuleBase" id="RU003346"/>
    </source>
</evidence>
<evidence type="ECO:0000256" key="15">
    <source>
        <dbReference type="SAM" id="Phobius"/>
    </source>
</evidence>
<feature type="transmembrane region" description="Helical" evidence="15">
    <location>
        <begin position="114"/>
        <end position="136"/>
    </location>
</feature>
<dbReference type="InterPro" id="IPR005829">
    <property type="entry name" value="Sugar_transporter_CS"/>
</dbReference>
<comment type="catalytic activity">
    <reaction evidence="9">
        <text>D-xylose(out) = D-xylose(in)</text>
        <dbReference type="Rhea" id="RHEA:78427"/>
        <dbReference type="ChEBI" id="CHEBI:53455"/>
    </reaction>
    <physiologicalReaction direction="left-to-right" evidence="9">
        <dbReference type="Rhea" id="RHEA:78428"/>
    </physiologicalReaction>
</comment>
<feature type="transmembrane region" description="Helical" evidence="15">
    <location>
        <begin position="388"/>
        <end position="413"/>
    </location>
</feature>
<dbReference type="PROSITE" id="PS00217">
    <property type="entry name" value="SUGAR_TRANSPORT_2"/>
    <property type="match status" value="1"/>
</dbReference>
<dbReference type="GO" id="GO:0005351">
    <property type="term" value="F:carbohydrate:proton symporter activity"/>
    <property type="evidence" value="ECO:0007669"/>
    <property type="project" value="TreeGrafter"/>
</dbReference>
<feature type="transmembrane region" description="Helical" evidence="15">
    <location>
        <begin position="320"/>
        <end position="340"/>
    </location>
</feature>
<feature type="transmembrane region" description="Helical" evidence="15">
    <location>
        <begin position="453"/>
        <end position="475"/>
    </location>
</feature>
<organism evidence="17 18">
    <name type="scientific">Phytophthora palmivora</name>
    <dbReference type="NCBI Taxonomy" id="4796"/>
    <lineage>
        <taxon>Eukaryota</taxon>
        <taxon>Sar</taxon>
        <taxon>Stramenopiles</taxon>
        <taxon>Oomycota</taxon>
        <taxon>Peronosporomycetes</taxon>
        <taxon>Peronosporales</taxon>
        <taxon>Peronosporaceae</taxon>
        <taxon>Phytophthora</taxon>
    </lineage>
</organism>
<feature type="transmembrane region" description="Helical" evidence="15">
    <location>
        <begin position="23"/>
        <end position="40"/>
    </location>
</feature>
<comment type="catalytic activity">
    <reaction evidence="11">
        <text>D-glucosamine(out) = D-glucosamine(in)</text>
        <dbReference type="Rhea" id="RHEA:78423"/>
        <dbReference type="ChEBI" id="CHEBI:58723"/>
    </reaction>
    <physiologicalReaction direction="left-to-right" evidence="11">
        <dbReference type="Rhea" id="RHEA:78424"/>
    </physiologicalReaction>
</comment>
<feature type="domain" description="Major facilitator superfamily (MFS) profile" evidence="16">
    <location>
        <begin position="27"/>
        <end position="479"/>
    </location>
</feature>
<evidence type="ECO:0000256" key="2">
    <source>
        <dbReference type="ARBA" id="ARBA00010992"/>
    </source>
</evidence>
<dbReference type="PROSITE" id="PS00216">
    <property type="entry name" value="SUGAR_TRANSPORT_1"/>
    <property type="match status" value="1"/>
</dbReference>
<evidence type="ECO:0000256" key="5">
    <source>
        <dbReference type="ARBA" id="ARBA00022989"/>
    </source>
</evidence>
<protein>
    <recommendedName>
        <fullName evidence="13">Hexose transporter 1</fullName>
    </recommendedName>
</protein>
<evidence type="ECO:0000256" key="3">
    <source>
        <dbReference type="ARBA" id="ARBA00011738"/>
    </source>
</evidence>
<comment type="catalytic activity">
    <reaction evidence="12">
        <text>D-fructose(out) = D-fructose(in)</text>
        <dbReference type="Rhea" id="RHEA:60372"/>
        <dbReference type="ChEBI" id="CHEBI:37721"/>
    </reaction>
    <physiologicalReaction direction="left-to-right" evidence="12">
        <dbReference type="Rhea" id="RHEA:60373"/>
    </physiologicalReaction>
</comment>
<comment type="catalytic activity">
    <reaction evidence="10">
        <text>D-mannose(out) = D-mannose(in)</text>
        <dbReference type="Rhea" id="RHEA:78391"/>
        <dbReference type="ChEBI" id="CHEBI:4208"/>
    </reaction>
    <physiologicalReaction direction="left-to-right" evidence="10">
        <dbReference type="Rhea" id="RHEA:78392"/>
    </physiologicalReaction>
</comment>
<keyword evidence="18" id="KW-1185">Reference proteome</keyword>
<evidence type="ECO:0000256" key="4">
    <source>
        <dbReference type="ARBA" id="ARBA00022692"/>
    </source>
</evidence>
<reference evidence="17 18" key="1">
    <citation type="journal article" date="2017" name="Genome Biol. Evol.">
        <title>Phytophthora megakarya and P. palmivora, closely related causal agents of cacao black pod rot, underwent increases in genome sizes and gene numbers by different mechanisms.</title>
        <authorList>
            <person name="Ali S.S."/>
            <person name="Shao J."/>
            <person name="Lary D.J."/>
            <person name="Kronmiller B."/>
            <person name="Shen D."/>
            <person name="Strem M.D."/>
            <person name="Amoako-Attah I."/>
            <person name="Akrofi A.Y."/>
            <person name="Begoude B.A."/>
            <person name="Ten Hoopen G.M."/>
            <person name="Coulibaly K."/>
            <person name="Kebe B.I."/>
            <person name="Melnick R.L."/>
            <person name="Guiltinan M.J."/>
            <person name="Tyler B.M."/>
            <person name="Meinhardt L.W."/>
            <person name="Bailey B.A."/>
        </authorList>
    </citation>
    <scope>NUCLEOTIDE SEQUENCE [LARGE SCALE GENOMIC DNA]</scope>
    <source>
        <strain evidence="18">sbr112.9</strain>
    </source>
</reference>
<comment type="subcellular location">
    <subcellularLocation>
        <location evidence="1">Membrane</location>
        <topology evidence="1">Multi-pass membrane protein</topology>
    </subcellularLocation>
</comment>
<dbReference type="SUPFAM" id="SSF103473">
    <property type="entry name" value="MFS general substrate transporter"/>
    <property type="match status" value="1"/>
</dbReference>
<evidence type="ECO:0000256" key="1">
    <source>
        <dbReference type="ARBA" id="ARBA00004141"/>
    </source>
</evidence>
<dbReference type="Gene3D" id="1.20.1250.20">
    <property type="entry name" value="MFS general substrate transporter like domains"/>
    <property type="match status" value="1"/>
</dbReference>
<keyword evidence="5 15" id="KW-1133">Transmembrane helix</keyword>
<dbReference type="GO" id="GO:0016020">
    <property type="term" value="C:membrane"/>
    <property type="evidence" value="ECO:0007669"/>
    <property type="project" value="UniProtKB-SubCell"/>
</dbReference>
<evidence type="ECO:0000256" key="9">
    <source>
        <dbReference type="ARBA" id="ARBA00044656"/>
    </source>
</evidence>
<feature type="transmembrane region" description="Helical" evidence="15">
    <location>
        <begin position="352"/>
        <end position="373"/>
    </location>
</feature>
<dbReference type="EMBL" id="NCKW01000162">
    <property type="protein sequence ID" value="POM81127.1"/>
    <property type="molecule type" value="Genomic_DNA"/>
</dbReference>
<dbReference type="Pfam" id="PF00083">
    <property type="entry name" value="Sugar_tr"/>
    <property type="match status" value="1"/>
</dbReference>
<gene>
    <name evidence="17" type="ORF">PHPALM_946</name>
</gene>
<keyword evidence="4 15" id="KW-0812">Transmembrane</keyword>
<evidence type="ECO:0000259" key="16">
    <source>
        <dbReference type="PROSITE" id="PS50850"/>
    </source>
</evidence>
<name>A0A2P4YTK9_9STRA</name>
<dbReference type="FunFam" id="1.20.1250.20:FF:000129">
    <property type="entry name" value="Major Facilitator Superfamily (MFS)"/>
    <property type="match status" value="1"/>
</dbReference>
<evidence type="ECO:0000256" key="10">
    <source>
        <dbReference type="ARBA" id="ARBA00044662"/>
    </source>
</evidence>
<accession>A0A2P4YTK9</accession>
<dbReference type="PANTHER" id="PTHR48022:SF2">
    <property type="entry name" value="PLASTIDIC GLUCOSE TRANSPORTER 4"/>
    <property type="match status" value="1"/>
</dbReference>
<keyword evidence="14" id="KW-0813">Transport</keyword>
<dbReference type="InterPro" id="IPR005828">
    <property type="entry name" value="MFS_sugar_transport-like"/>
</dbReference>